<proteinExistence type="predicted"/>
<evidence type="ECO:0000313" key="1">
    <source>
        <dbReference type="EMBL" id="KAF4354131.1"/>
    </source>
</evidence>
<name>A0A7J6E6Z8_CANSA</name>
<accession>A0A7J6E6Z8</accession>
<protein>
    <submittedName>
        <fullName evidence="1">Uncharacterized protein</fullName>
    </submittedName>
</protein>
<reference evidence="1 2" key="1">
    <citation type="journal article" date="2020" name="bioRxiv">
        <title>Sequence and annotation of 42 cannabis genomes reveals extensive copy number variation in cannabinoid synthesis and pathogen resistance genes.</title>
        <authorList>
            <person name="Mckernan K.J."/>
            <person name="Helbert Y."/>
            <person name="Kane L.T."/>
            <person name="Ebling H."/>
            <person name="Zhang L."/>
            <person name="Liu B."/>
            <person name="Eaton Z."/>
            <person name="Mclaughlin S."/>
            <person name="Kingan S."/>
            <person name="Baybayan P."/>
            <person name="Concepcion G."/>
            <person name="Jordan M."/>
            <person name="Riva A."/>
            <person name="Barbazuk W."/>
            <person name="Harkins T."/>
        </authorList>
    </citation>
    <scope>NUCLEOTIDE SEQUENCE [LARGE SCALE GENOMIC DNA]</scope>
    <source>
        <strain evidence="2">cv. Jamaican Lion 4</strain>
        <tissue evidence="1">Leaf</tissue>
    </source>
</reference>
<gene>
    <name evidence="1" type="ORF">F8388_004143</name>
</gene>
<dbReference type="AlphaFoldDB" id="A0A7J6E6Z8"/>
<dbReference type="Proteomes" id="UP000525078">
    <property type="component" value="Unassembled WGS sequence"/>
</dbReference>
<sequence>MVEYRGVHGEKLRKLFLDT</sequence>
<dbReference type="EMBL" id="JAATIP010000284">
    <property type="protein sequence ID" value="KAF4354131.1"/>
    <property type="molecule type" value="Genomic_DNA"/>
</dbReference>
<comment type="caution">
    <text evidence="1">The sequence shown here is derived from an EMBL/GenBank/DDBJ whole genome shotgun (WGS) entry which is preliminary data.</text>
</comment>
<organism evidence="1 2">
    <name type="scientific">Cannabis sativa</name>
    <name type="common">Hemp</name>
    <name type="synonym">Marijuana</name>
    <dbReference type="NCBI Taxonomy" id="3483"/>
    <lineage>
        <taxon>Eukaryota</taxon>
        <taxon>Viridiplantae</taxon>
        <taxon>Streptophyta</taxon>
        <taxon>Embryophyta</taxon>
        <taxon>Tracheophyta</taxon>
        <taxon>Spermatophyta</taxon>
        <taxon>Magnoliopsida</taxon>
        <taxon>eudicotyledons</taxon>
        <taxon>Gunneridae</taxon>
        <taxon>Pentapetalae</taxon>
        <taxon>rosids</taxon>
        <taxon>fabids</taxon>
        <taxon>Rosales</taxon>
        <taxon>Cannabaceae</taxon>
        <taxon>Cannabis</taxon>
    </lineage>
</organism>
<evidence type="ECO:0000313" key="2">
    <source>
        <dbReference type="Proteomes" id="UP000525078"/>
    </source>
</evidence>